<gene>
    <name evidence="13" type="primary">dapB</name>
    <name evidence="16" type="ORF">CWE21_07915</name>
</gene>
<evidence type="ECO:0000256" key="13">
    <source>
        <dbReference type="HAMAP-Rule" id="MF_00102"/>
    </source>
</evidence>
<keyword evidence="6 13" id="KW-0560">Oxidoreductase</keyword>
<dbReference type="Pfam" id="PF05173">
    <property type="entry name" value="DapB_C"/>
    <property type="match status" value="1"/>
</dbReference>
<evidence type="ECO:0000259" key="15">
    <source>
        <dbReference type="Pfam" id="PF05173"/>
    </source>
</evidence>
<dbReference type="GO" id="GO:0005829">
    <property type="term" value="C:cytosol"/>
    <property type="evidence" value="ECO:0007669"/>
    <property type="project" value="TreeGrafter"/>
</dbReference>
<evidence type="ECO:0000256" key="12">
    <source>
        <dbReference type="ARBA" id="ARBA00049396"/>
    </source>
</evidence>
<keyword evidence="2 13" id="KW-0963">Cytoplasm</keyword>
<evidence type="ECO:0000256" key="3">
    <source>
        <dbReference type="ARBA" id="ARBA00022605"/>
    </source>
</evidence>
<dbReference type="OrthoDB" id="9790352at2"/>
<comment type="caution">
    <text evidence="13">Was originally thought to be a dihydrodipicolinate reductase (DHDPR), catalyzing the conversion of dihydrodipicolinate to tetrahydrodipicolinate. However, it was shown in E.coli that the substrate of the enzymatic reaction is not dihydrodipicolinate (DHDP) but in fact (2S,4S)-4-hydroxy-2,3,4,5-tetrahydrodipicolinic acid (HTPA), the product released by the DapA-catalyzed reaction.</text>
</comment>
<keyword evidence="8 13" id="KW-0457">Lysine biosynthesis</keyword>
<dbReference type="Gene3D" id="3.30.360.10">
    <property type="entry name" value="Dihydrodipicolinate Reductase, domain 2"/>
    <property type="match status" value="1"/>
</dbReference>
<dbReference type="Pfam" id="PF01113">
    <property type="entry name" value="DapB_N"/>
    <property type="match status" value="1"/>
</dbReference>
<evidence type="ECO:0000256" key="2">
    <source>
        <dbReference type="ARBA" id="ARBA00022490"/>
    </source>
</evidence>
<dbReference type="GO" id="GO:0008839">
    <property type="term" value="F:4-hydroxy-tetrahydrodipicolinate reductase"/>
    <property type="evidence" value="ECO:0007669"/>
    <property type="project" value="UniProtKB-UniRule"/>
</dbReference>
<comment type="caution">
    <text evidence="16">The sequence shown here is derived from an EMBL/GenBank/DDBJ whole genome shotgun (WGS) entry which is preliminary data.</text>
</comment>
<sequence>MMKIGVIGASGRMGQAVLHEAQTQGLEPAAAIVGAHSTKRGERTVAGLQFIDGSELTAAAVDVLVDFSLPAALPANVELAERLGAPLVVCTTGLAAEQHRLLDRAAVSVPVLYAANTSVGICLLEQLVELASASLPDADIEITEAHHSAKRDGPSGTALVLGEAAARGRGTTLAEVSAGVRGDGLRQAESIGFSVIRAADIIGEHSVLLAQPGERVELNHRVSDRRIFARGALQAAQWLVRQPAGRYRMADSLNLTAHLRKLLV</sequence>
<comment type="subunit">
    <text evidence="13">Homotetramer.</text>
</comment>
<evidence type="ECO:0000313" key="17">
    <source>
        <dbReference type="Proteomes" id="UP000286678"/>
    </source>
</evidence>
<comment type="catalytic activity">
    <reaction evidence="12 13">
        <text>(S)-2,3,4,5-tetrahydrodipicolinate + NAD(+) + H2O = (2S,4S)-4-hydroxy-2,3,4,5-tetrahydrodipicolinate + NADH + H(+)</text>
        <dbReference type="Rhea" id="RHEA:35323"/>
        <dbReference type="ChEBI" id="CHEBI:15377"/>
        <dbReference type="ChEBI" id="CHEBI:15378"/>
        <dbReference type="ChEBI" id="CHEBI:16845"/>
        <dbReference type="ChEBI" id="CHEBI:57540"/>
        <dbReference type="ChEBI" id="CHEBI:57945"/>
        <dbReference type="ChEBI" id="CHEBI:67139"/>
        <dbReference type="EC" id="1.17.1.8"/>
    </reaction>
</comment>
<reference evidence="17" key="1">
    <citation type="journal article" date="2018" name="Front. Microbiol.">
        <title>Genome-Based Analysis Reveals the Taxonomy and Diversity of the Family Idiomarinaceae.</title>
        <authorList>
            <person name="Liu Y."/>
            <person name="Lai Q."/>
            <person name="Shao Z."/>
        </authorList>
    </citation>
    <scope>NUCLEOTIDE SEQUENCE [LARGE SCALE GENOMIC DNA]</scope>
    <source>
        <strain evidence="17">SW15</strain>
    </source>
</reference>
<evidence type="ECO:0000256" key="11">
    <source>
        <dbReference type="ARBA" id="ARBA00049080"/>
    </source>
</evidence>
<dbReference type="InterPro" id="IPR022664">
    <property type="entry name" value="DapB_N_CS"/>
</dbReference>
<evidence type="ECO:0000256" key="7">
    <source>
        <dbReference type="ARBA" id="ARBA00023027"/>
    </source>
</evidence>
<keyword evidence="17" id="KW-1185">Reference proteome</keyword>
<feature type="binding site" evidence="13">
    <location>
        <position position="147"/>
    </location>
    <ligand>
        <name>(S)-2,3,4,5-tetrahydrodipicolinate</name>
        <dbReference type="ChEBI" id="CHEBI:16845"/>
    </ligand>
</feature>
<feature type="binding site" evidence="13">
    <location>
        <begin position="8"/>
        <end position="13"/>
    </location>
    <ligand>
        <name>NAD(+)</name>
        <dbReference type="ChEBI" id="CHEBI:57540"/>
    </ligand>
</feature>
<dbReference type="HAMAP" id="MF_00102">
    <property type="entry name" value="DapB"/>
    <property type="match status" value="1"/>
</dbReference>
<evidence type="ECO:0000256" key="8">
    <source>
        <dbReference type="ARBA" id="ARBA00023154"/>
    </source>
</evidence>
<evidence type="ECO:0000256" key="4">
    <source>
        <dbReference type="ARBA" id="ARBA00022857"/>
    </source>
</evidence>
<dbReference type="Proteomes" id="UP000286678">
    <property type="component" value="Unassembled WGS sequence"/>
</dbReference>
<feature type="binding site" evidence="13">
    <location>
        <begin position="90"/>
        <end position="92"/>
    </location>
    <ligand>
        <name>NAD(+)</name>
        <dbReference type="ChEBI" id="CHEBI:57540"/>
    </ligand>
</feature>
<dbReference type="GO" id="GO:0050661">
    <property type="term" value="F:NADP binding"/>
    <property type="evidence" value="ECO:0007669"/>
    <property type="project" value="UniProtKB-UniRule"/>
</dbReference>
<feature type="binding site" evidence="13">
    <location>
        <begin position="156"/>
        <end position="157"/>
    </location>
    <ligand>
        <name>(S)-2,3,4,5-tetrahydrodipicolinate</name>
        <dbReference type="ChEBI" id="CHEBI:16845"/>
    </ligand>
</feature>
<dbReference type="SUPFAM" id="SSF51735">
    <property type="entry name" value="NAD(P)-binding Rossmann-fold domains"/>
    <property type="match status" value="1"/>
</dbReference>
<dbReference type="CDD" id="cd02274">
    <property type="entry name" value="DHDPR_N"/>
    <property type="match status" value="1"/>
</dbReference>
<feature type="domain" description="Dihydrodipicolinate reductase N-terminal" evidence="14">
    <location>
        <begin position="2"/>
        <end position="116"/>
    </location>
</feature>
<dbReference type="InterPro" id="IPR023940">
    <property type="entry name" value="DHDPR_bac"/>
</dbReference>
<keyword evidence="7 13" id="KW-0520">NAD</keyword>
<dbReference type="InterPro" id="IPR022663">
    <property type="entry name" value="DapB_C"/>
</dbReference>
<dbReference type="NCBIfam" id="TIGR00036">
    <property type="entry name" value="dapB"/>
    <property type="match status" value="1"/>
</dbReference>
<dbReference type="EMBL" id="PIPT01000005">
    <property type="protein sequence ID" value="RUO47758.1"/>
    <property type="molecule type" value="Genomic_DNA"/>
</dbReference>
<dbReference type="PROSITE" id="PS01298">
    <property type="entry name" value="DAPB"/>
    <property type="match status" value="1"/>
</dbReference>
<dbReference type="PANTHER" id="PTHR20836:SF0">
    <property type="entry name" value="4-HYDROXY-TETRAHYDRODIPICOLINATE REDUCTASE 1, CHLOROPLASTIC-RELATED"/>
    <property type="match status" value="1"/>
</dbReference>
<dbReference type="GO" id="GO:0009089">
    <property type="term" value="P:lysine biosynthetic process via diaminopimelate"/>
    <property type="evidence" value="ECO:0007669"/>
    <property type="project" value="UniProtKB-UniRule"/>
</dbReference>
<comment type="similarity">
    <text evidence="1 13">Belongs to the DapB family.</text>
</comment>
<evidence type="ECO:0000313" key="16">
    <source>
        <dbReference type="EMBL" id="RUO47758.1"/>
    </source>
</evidence>
<dbReference type="InterPro" id="IPR000846">
    <property type="entry name" value="DapB_N"/>
</dbReference>
<comment type="function">
    <text evidence="13">Catalyzes the conversion of 4-hydroxy-tetrahydrodipicolinate (HTPA) to tetrahydrodipicolinate.</text>
</comment>
<evidence type="ECO:0000256" key="6">
    <source>
        <dbReference type="ARBA" id="ARBA00023002"/>
    </source>
</evidence>
<keyword evidence="4 13" id="KW-0521">NADP</keyword>
<evidence type="ECO:0000256" key="10">
    <source>
        <dbReference type="ARBA" id="ARBA00038983"/>
    </source>
</evidence>
<evidence type="ECO:0000256" key="9">
    <source>
        <dbReference type="ARBA" id="ARBA00037922"/>
    </source>
</evidence>
<evidence type="ECO:0000256" key="5">
    <source>
        <dbReference type="ARBA" id="ARBA00022915"/>
    </source>
</evidence>
<proteinExistence type="inferred from homology"/>
<feature type="binding site" evidence="13">
    <location>
        <position position="52"/>
    </location>
    <ligand>
        <name>NAD(+)</name>
        <dbReference type="ChEBI" id="CHEBI:57540"/>
    </ligand>
</feature>
<feature type="domain" description="Dihydrodipicolinate reductase C-terminal" evidence="15">
    <location>
        <begin position="120"/>
        <end position="253"/>
    </location>
</feature>
<feature type="active site" description="Proton donor" evidence="13">
    <location>
        <position position="150"/>
    </location>
</feature>
<protein>
    <recommendedName>
        <fullName evidence="10 13">4-hydroxy-tetrahydrodipicolinate reductase</fullName>
        <shortName evidence="13">HTPA reductase</shortName>
        <ecNumber evidence="10 13">1.17.1.8</ecNumber>
    </recommendedName>
</protein>
<comment type="caution">
    <text evidence="13">Lacks conserved residue(s) required for the propagation of feature annotation.</text>
</comment>
<name>A0A432XG76_9GAMM</name>
<keyword evidence="5 13" id="KW-0220">Diaminopimelate biosynthesis</keyword>
<dbReference type="PIRSF" id="PIRSF000161">
    <property type="entry name" value="DHPR"/>
    <property type="match status" value="1"/>
</dbReference>
<evidence type="ECO:0000256" key="1">
    <source>
        <dbReference type="ARBA" id="ARBA00006642"/>
    </source>
</evidence>
<dbReference type="GO" id="GO:0016726">
    <property type="term" value="F:oxidoreductase activity, acting on CH or CH2 groups, NAD or NADP as acceptor"/>
    <property type="evidence" value="ECO:0007669"/>
    <property type="project" value="UniProtKB-UniRule"/>
</dbReference>
<dbReference type="SUPFAM" id="SSF55347">
    <property type="entry name" value="Glyceraldehyde-3-phosphate dehydrogenase-like, C-terminal domain"/>
    <property type="match status" value="1"/>
</dbReference>
<dbReference type="InterPro" id="IPR036291">
    <property type="entry name" value="NAD(P)-bd_dom_sf"/>
</dbReference>
<comment type="subcellular location">
    <subcellularLocation>
        <location evidence="13">Cytoplasm</location>
    </subcellularLocation>
</comment>
<feature type="binding site" evidence="13">
    <location>
        <begin position="114"/>
        <end position="117"/>
    </location>
    <ligand>
        <name>NAD(+)</name>
        <dbReference type="ChEBI" id="CHEBI:57540"/>
    </ligand>
</feature>
<dbReference type="PANTHER" id="PTHR20836">
    <property type="entry name" value="DIHYDRODIPICOLINATE REDUCTASE"/>
    <property type="match status" value="1"/>
</dbReference>
<dbReference type="AlphaFoldDB" id="A0A432XG76"/>
<feature type="active site" description="Proton donor/acceptor" evidence="13">
    <location>
        <position position="146"/>
    </location>
</feature>
<dbReference type="UniPathway" id="UPA00034">
    <property type="reaction ID" value="UER00018"/>
</dbReference>
<comment type="pathway">
    <text evidence="9 13">Amino-acid biosynthesis; L-lysine biosynthesis via DAP pathway; (S)-tetrahydrodipicolinate from L-aspartate: step 4/4.</text>
</comment>
<evidence type="ECO:0000259" key="14">
    <source>
        <dbReference type="Pfam" id="PF01113"/>
    </source>
</evidence>
<dbReference type="GO" id="GO:0051287">
    <property type="term" value="F:NAD binding"/>
    <property type="evidence" value="ECO:0007669"/>
    <property type="project" value="UniProtKB-UniRule"/>
</dbReference>
<dbReference type="GO" id="GO:0019877">
    <property type="term" value="P:diaminopimelate biosynthetic process"/>
    <property type="evidence" value="ECO:0007669"/>
    <property type="project" value="UniProtKB-UniRule"/>
</dbReference>
<dbReference type="EC" id="1.17.1.8" evidence="10 13"/>
<dbReference type="Gene3D" id="3.40.50.720">
    <property type="entry name" value="NAD(P)-binding Rossmann-like Domain"/>
    <property type="match status" value="1"/>
</dbReference>
<keyword evidence="3 13" id="KW-0028">Amino-acid biosynthesis</keyword>
<organism evidence="16 17">
    <name type="scientific">Pseudidiomarina aquimaris</name>
    <dbReference type="NCBI Taxonomy" id="641841"/>
    <lineage>
        <taxon>Bacteria</taxon>
        <taxon>Pseudomonadati</taxon>
        <taxon>Pseudomonadota</taxon>
        <taxon>Gammaproteobacteria</taxon>
        <taxon>Alteromonadales</taxon>
        <taxon>Idiomarinaceae</taxon>
        <taxon>Pseudidiomarina</taxon>
    </lineage>
</organism>
<comment type="catalytic activity">
    <reaction evidence="11 13">
        <text>(S)-2,3,4,5-tetrahydrodipicolinate + NADP(+) + H2O = (2S,4S)-4-hydroxy-2,3,4,5-tetrahydrodipicolinate + NADPH + H(+)</text>
        <dbReference type="Rhea" id="RHEA:35331"/>
        <dbReference type="ChEBI" id="CHEBI:15377"/>
        <dbReference type="ChEBI" id="CHEBI:15378"/>
        <dbReference type="ChEBI" id="CHEBI:16845"/>
        <dbReference type="ChEBI" id="CHEBI:57783"/>
        <dbReference type="ChEBI" id="CHEBI:58349"/>
        <dbReference type="ChEBI" id="CHEBI:67139"/>
        <dbReference type="EC" id="1.17.1.8"/>
    </reaction>
</comment>
<accession>A0A432XG76</accession>